<evidence type="ECO:0008006" key="4">
    <source>
        <dbReference type="Google" id="ProtNLM"/>
    </source>
</evidence>
<keyword evidence="1" id="KW-0812">Transmembrane</keyword>
<proteinExistence type="predicted"/>
<dbReference type="OrthoDB" id="5835329at2759"/>
<accession>A0A0D8XVV9</accession>
<evidence type="ECO:0000313" key="2">
    <source>
        <dbReference type="EMBL" id="KJH47914.1"/>
    </source>
</evidence>
<evidence type="ECO:0000256" key="1">
    <source>
        <dbReference type="SAM" id="Phobius"/>
    </source>
</evidence>
<dbReference type="SUPFAM" id="SSF53850">
    <property type="entry name" value="Periplasmic binding protein-like II"/>
    <property type="match status" value="1"/>
</dbReference>
<keyword evidence="1" id="KW-1133">Transmembrane helix</keyword>
<dbReference type="Proteomes" id="UP000053766">
    <property type="component" value="Unassembled WGS sequence"/>
</dbReference>
<sequence>MILYEPFDIICFRSLDAFIWDSTRLDFEAARHCQLRTRGALFGRSAYGVGLQKNSPWTPHITSAILRMTESGVMEMLDSKWIENKNSKCVVAAHKTPFRLSLWNMKDVFILVVGGVIFGVVCCIVEVIYGRKRSHRERERLLAVRYLKKWQQFVFEGHKPLSYNLSRPSINRRRLCLPRQNMDGQPVLHLSTFIPDLNFGRHPVVLFCSRCRTKSERFSLCLFNEFYDITRFSYRVTYVEAMLVYQNNEGLTYFCIIYCVNSIRSTQRC</sequence>
<keyword evidence="3" id="KW-1185">Reference proteome</keyword>
<reference evidence="3" key="2">
    <citation type="journal article" date="2016" name="Sci. Rep.">
        <title>Dictyocaulus viviparus genome, variome and transcriptome elucidate lungworm biology and support future intervention.</title>
        <authorList>
            <person name="McNulty S.N."/>
            <person name="Strube C."/>
            <person name="Rosa B.A."/>
            <person name="Martin J.C."/>
            <person name="Tyagi R."/>
            <person name="Choi Y.J."/>
            <person name="Wang Q."/>
            <person name="Hallsworth Pepin K."/>
            <person name="Zhang X."/>
            <person name="Ozersky P."/>
            <person name="Wilson R.K."/>
            <person name="Sternberg P.W."/>
            <person name="Gasser R.B."/>
            <person name="Mitreva M."/>
        </authorList>
    </citation>
    <scope>NUCLEOTIDE SEQUENCE [LARGE SCALE GENOMIC DNA]</scope>
    <source>
        <strain evidence="3">HannoverDv2000</strain>
    </source>
</reference>
<gene>
    <name evidence="2" type="ORF">DICVIV_05981</name>
</gene>
<dbReference type="InterPro" id="IPR015683">
    <property type="entry name" value="Ionotropic_Glu_rcpt"/>
</dbReference>
<dbReference type="STRING" id="29172.A0A0D8XVV9"/>
<feature type="transmembrane region" description="Helical" evidence="1">
    <location>
        <begin position="108"/>
        <end position="129"/>
    </location>
</feature>
<keyword evidence="1" id="KW-0472">Membrane</keyword>
<reference evidence="2 3" key="1">
    <citation type="submission" date="2013-11" db="EMBL/GenBank/DDBJ databases">
        <title>Draft genome of the bovine lungworm Dictyocaulus viviparus.</title>
        <authorList>
            <person name="Mitreva M."/>
        </authorList>
    </citation>
    <scope>NUCLEOTIDE SEQUENCE [LARGE SCALE GENOMIC DNA]</scope>
    <source>
        <strain evidence="2 3">HannoverDv2000</strain>
    </source>
</reference>
<name>A0A0D8XVV9_DICVI</name>
<dbReference type="EMBL" id="KN716288">
    <property type="protein sequence ID" value="KJH47914.1"/>
    <property type="molecule type" value="Genomic_DNA"/>
</dbReference>
<dbReference type="Gene3D" id="3.40.190.10">
    <property type="entry name" value="Periplasmic binding protein-like II"/>
    <property type="match status" value="2"/>
</dbReference>
<dbReference type="PANTHER" id="PTHR18966">
    <property type="entry name" value="IONOTROPIC GLUTAMATE RECEPTOR"/>
    <property type="match status" value="1"/>
</dbReference>
<organism evidence="2 3">
    <name type="scientific">Dictyocaulus viviparus</name>
    <name type="common">Bovine lungworm</name>
    <dbReference type="NCBI Taxonomy" id="29172"/>
    <lineage>
        <taxon>Eukaryota</taxon>
        <taxon>Metazoa</taxon>
        <taxon>Ecdysozoa</taxon>
        <taxon>Nematoda</taxon>
        <taxon>Chromadorea</taxon>
        <taxon>Rhabditida</taxon>
        <taxon>Rhabditina</taxon>
        <taxon>Rhabditomorpha</taxon>
        <taxon>Strongyloidea</taxon>
        <taxon>Metastrongylidae</taxon>
        <taxon>Dictyocaulus</taxon>
    </lineage>
</organism>
<dbReference type="AlphaFoldDB" id="A0A0D8XVV9"/>
<protein>
    <recommendedName>
        <fullName evidence="4">Ionotropic glutamate receptor C-terminal domain-containing protein</fullName>
    </recommendedName>
</protein>
<evidence type="ECO:0000313" key="3">
    <source>
        <dbReference type="Proteomes" id="UP000053766"/>
    </source>
</evidence>